<feature type="region of interest" description="Disordered" evidence="1">
    <location>
        <begin position="135"/>
        <end position="168"/>
    </location>
</feature>
<keyword evidence="2" id="KW-0732">Signal</keyword>
<evidence type="ECO:0000256" key="1">
    <source>
        <dbReference type="SAM" id="MobiDB-lite"/>
    </source>
</evidence>
<proteinExistence type="predicted"/>
<evidence type="ECO:0000313" key="4">
    <source>
        <dbReference type="Proteomes" id="UP000578569"/>
    </source>
</evidence>
<accession>A0A839Z6H3</accession>
<protein>
    <submittedName>
        <fullName evidence="3">Uncharacterized protein</fullName>
    </submittedName>
</protein>
<evidence type="ECO:0000313" key="3">
    <source>
        <dbReference type="EMBL" id="MBB3764324.1"/>
    </source>
</evidence>
<dbReference type="RefSeq" id="WP_183933593.1">
    <property type="nucleotide sequence ID" value="NZ_JACICF010000001.1"/>
</dbReference>
<evidence type="ECO:0000256" key="2">
    <source>
        <dbReference type="SAM" id="SignalP"/>
    </source>
</evidence>
<reference evidence="3 4" key="1">
    <citation type="submission" date="2020-08" db="EMBL/GenBank/DDBJ databases">
        <title>Genomic Encyclopedia of Type Strains, Phase IV (KMG-IV): sequencing the most valuable type-strain genomes for metagenomic binning, comparative biology and taxonomic classification.</title>
        <authorList>
            <person name="Goeker M."/>
        </authorList>
    </citation>
    <scope>NUCLEOTIDE SEQUENCE [LARGE SCALE GENOMIC DNA]</scope>
    <source>
        <strain evidence="3 4">DSM 24194</strain>
    </source>
</reference>
<feature type="signal peptide" evidence="2">
    <location>
        <begin position="1"/>
        <end position="20"/>
    </location>
</feature>
<feature type="compositionally biased region" description="Low complexity" evidence="1">
    <location>
        <begin position="159"/>
        <end position="168"/>
    </location>
</feature>
<name>A0A839Z6H3_9SPHN</name>
<comment type="caution">
    <text evidence="3">The sequence shown here is derived from an EMBL/GenBank/DDBJ whole genome shotgun (WGS) entry which is preliminary data.</text>
</comment>
<dbReference type="Proteomes" id="UP000578569">
    <property type="component" value="Unassembled WGS sequence"/>
</dbReference>
<dbReference type="AlphaFoldDB" id="A0A839Z6H3"/>
<dbReference type="EMBL" id="JACICF010000001">
    <property type="protein sequence ID" value="MBB3764324.1"/>
    <property type="molecule type" value="Genomic_DNA"/>
</dbReference>
<organism evidence="3 4">
    <name type="scientific">Sphingomicrobium lutaoense</name>
    <dbReference type="NCBI Taxonomy" id="515949"/>
    <lineage>
        <taxon>Bacteria</taxon>
        <taxon>Pseudomonadati</taxon>
        <taxon>Pseudomonadota</taxon>
        <taxon>Alphaproteobacteria</taxon>
        <taxon>Sphingomonadales</taxon>
        <taxon>Sphingomonadaceae</taxon>
        <taxon>Sphingomicrobium</taxon>
    </lineage>
</organism>
<feature type="chain" id="PRO_5032495579" evidence="2">
    <location>
        <begin position="21"/>
        <end position="245"/>
    </location>
</feature>
<keyword evidence="4" id="KW-1185">Reference proteome</keyword>
<sequence>MMAPAILVAVLGLATAQADAVDGKRQLERLETQDPAYFSDPVCPGIGGLPADLAVAVLGEARSLLDQNGVETGADGQCEPNLFIIVTPDTGEAVKSLKRSQPTVFNNMSAPDVRRLTDGSAPVRAFRSSILRGADGRSIQTGGDQVHGQSGARGGEQLSVTSSSRISGTTRRDVEQSFVYIEAEAIKGLTLRQIGHYAAMVGTLPLASSRLDDIDQPSILTLFSDPDDRQAEATAFDKALLAAAR</sequence>
<gene>
    <name evidence="3" type="ORF">FHS50_001347</name>
</gene>